<dbReference type="PROSITE" id="PS50003">
    <property type="entry name" value="PH_DOMAIN"/>
    <property type="match status" value="1"/>
</dbReference>
<comment type="cofactor">
    <cofactor evidence="1">
        <name>Zn(2+)</name>
        <dbReference type="ChEBI" id="CHEBI:29105"/>
    </cofactor>
</comment>
<organism evidence="26 27">
    <name type="scientific">Anabas testudineus</name>
    <name type="common">Climbing perch</name>
    <name type="synonym">Anthias testudineus</name>
    <dbReference type="NCBI Taxonomy" id="64144"/>
    <lineage>
        <taxon>Eukaryota</taxon>
        <taxon>Metazoa</taxon>
        <taxon>Chordata</taxon>
        <taxon>Craniata</taxon>
        <taxon>Vertebrata</taxon>
        <taxon>Euteleostomi</taxon>
        <taxon>Actinopterygii</taxon>
        <taxon>Neopterygii</taxon>
        <taxon>Teleostei</taxon>
        <taxon>Neoteleostei</taxon>
        <taxon>Acanthomorphata</taxon>
        <taxon>Anabantaria</taxon>
        <taxon>Anabantiformes</taxon>
        <taxon>Anabantoidei</taxon>
        <taxon>Anabantidae</taxon>
        <taxon>Anabas</taxon>
    </lineage>
</organism>
<dbReference type="FunFam" id="3.30.200.20:FF:000053">
    <property type="entry name" value="Tyrosine-protein kinase"/>
    <property type="match status" value="1"/>
</dbReference>
<feature type="domain" description="PH" evidence="24">
    <location>
        <begin position="3"/>
        <end position="112"/>
    </location>
</feature>
<evidence type="ECO:0000256" key="18">
    <source>
        <dbReference type="PROSITE-ProRule" id="PRU00432"/>
    </source>
</evidence>
<keyword evidence="9 20" id="KW-0418">Kinase</keyword>
<name>A0A7N6AMR5_ANATE</name>
<keyword evidence="8 18" id="KW-0863">Zinc-finger</keyword>
<keyword evidence="27" id="KW-1185">Reference proteome</keyword>
<dbReference type="PRINTS" id="PR00452">
    <property type="entry name" value="SH3DOMAIN"/>
</dbReference>
<dbReference type="Gene3D" id="3.30.505.10">
    <property type="entry name" value="SH2 domain"/>
    <property type="match status" value="1"/>
</dbReference>
<evidence type="ECO:0000256" key="20">
    <source>
        <dbReference type="RuleBase" id="RU362096"/>
    </source>
</evidence>
<evidence type="ECO:0000313" key="26">
    <source>
        <dbReference type="Ensembl" id="ENSATEP00000050567.1"/>
    </source>
</evidence>
<dbReference type="PROSITE" id="PS51113">
    <property type="entry name" value="ZF_BTK"/>
    <property type="match status" value="1"/>
</dbReference>
<dbReference type="Pfam" id="PF00017">
    <property type="entry name" value="SH2"/>
    <property type="match status" value="1"/>
</dbReference>
<comment type="similarity">
    <text evidence="20">Belongs to the protein kinase superfamily. Tyr protein kinase family.</text>
</comment>
<evidence type="ECO:0000256" key="3">
    <source>
        <dbReference type="ARBA" id="ARBA00022553"/>
    </source>
</evidence>
<protein>
    <recommendedName>
        <fullName evidence="20">Tyrosine-protein kinase</fullName>
        <ecNumber evidence="20">2.7.10.2</ecNumber>
    </recommendedName>
</protein>
<evidence type="ECO:0000259" key="25">
    <source>
        <dbReference type="PROSITE" id="PS50011"/>
    </source>
</evidence>
<dbReference type="Pfam" id="PF00779">
    <property type="entry name" value="BTK"/>
    <property type="match status" value="1"/>
</dbReference>
<dbReference type="SUPFAM" id="SSF56112">
    <property type="entry name" value="Protein kinase-like (PK-like)"/>
    <property type="match status" value="1"/>
</dbReference>
<dbReference type="GO" id="GO:0005829">
    <property type="term" value="C:cytosol"/>
    <property type="evidence" value="ECO:0007669"/>
    <property type="project" value="UniProtKB-ARBA"/>
</dbReference>
<dbReference type="InterPro" id="IPR001245">
    <property type="entry name" value="Ser-Thr/Tyr_kinase_cat_dom"/>
</dbReference>
<dbReference type="PROSITE" id="PS50002">
    <property type="entry name" value="SH3"/>
    <property type="match status" value="1"/>
</dbReference>
<comment type="catalytic activity">
    <reaction evidence="15 20">
        <text>L-tyrosyl-[protein] + ATP = O-phospho-L-tyrosyl-[protein] + ADP + H(+)</text>
        <dbReference type="Rhea" id="RHEA:10596"/>
        <dbReference type="Rhea" id="RHEA-COMP:10136"/>
        <dbReference type="Rhea" id="RHEA-COMP:20101"/>
        <dbReference type="ChEBI" id="CHEBI:15378"/>
        <dbReference type="ChEBI" id="CHEBI:30616"/>
        <dbReference type="ChEBI" id="CHEBI:46858"/>
        <dbReference type="ChEBI" id="CHEBI:61978"/>
        <dbReference type="ChEBI" id="CHEBI:456216"/>
        <dbReference type="EC" id="2.7.10.2"/>
    </reaction>
</comment>
<dbReference type="SMART" id="SM00219">
    <property type="entry name" value="TyrKc"/>
    <property type="match status" value="1"/>
</dbReference>
<evidence type="ECO:0000259" key="24">
    <source>
        <dbReference type="PROSITE" id="PS50003"/>
    </source>
</evidence>
<gene>
    <name evidence="26" type="primary">BTK</name>
</gene>
<dbReference type="PROSITE" id="PS50011">
    <property type="entry name" value="PROTEIN_KINASE_DOM"/>
    <property type="match status" value="1"/>
</dbReference>
<proteinExistence type="inferred from homology"/>
<dbReference type="InterPro" id="IPR050198">
    <property type="entry name" value="Non-receptor_tyrosine_kinases"/>
</dbReference>
<dbReference type="InterPro" id="IPR036860">
    <property type="entry name" value="SH2_dom_sf"/>
</dbReference>
<dbReference type="SMART" id="SM00107">
    <property type="entry name" value="BTK"/>
    <property type="match status" value="1"/>
</dbReference>
<evidence type="ECO:0000256" key="8">
    <source>
        <dbReference type="ARBA" id="ARBA00022771"/>
    </source>
</evidence>
<keyword evidence="3" id="KW-0597">Phosphoprotein</keyword>
<dbReference type="SMART" id="SM00233">
    <property type="entry name" value="PH"/>
    <property type="match status" value="1"/>
</dbReference>
<dbReference type="InterPro" id="IPR001849">
    <property type="entry name" value="PH_domain"/>
</dbReference>
<dbReference type="InterPro" id="IPR017441">
    <property type="entry name" value="Protein_kinase_ATP_BS"/>
</dbReference>
<dbReference type="PROSITE" id="PS00109">
    <property type="entry name" value="PROTEIN_KINASE_TYR"/>
    <property type="match status" value="1"/>
</dbReference>
<dbReference type="PROSITE" id="PS50001">
    <property type="entry name" value="SH2"/>
    <property type="match status" value="1"/>
</dbReference>
<dbReference type="CDD" id="cd01238">
    <property type="entry name" value="PH_Btk"/>
    <property type="match status" value="1"/>
</dbReference>
<evidence type="ECO:0000256" key="6">
    <source>
        <dbReference type="ARBA" id="ARBA00022723"/>
    </source>
</evidence>
<evidence type="ECO:0000256" key="7">
    <source>
        <dbReference type="ARBA" id="ARBA00022741"/>
    </source>
</evidence>
<feature type="domain" description="Protein kinase" evidence="25">
    <location>
        <begin position="368"/>
        <end position="622"/>
    </location>
</feature>
<keyword evidence="2 17" id="KW-0728">SH3 domain</keyword>
<evidence type="ECO:0000256" key="10">
    <source>
        <dbReference type="ARBA" id="ARBA00022833"/>
    </source>
</evidence>
<dbReference type="PROSITE" id="PS00107">
    <property type="entry name" value="PROTEIN_KINASE_ATP"/>
    <property type="match status" value="1"/>
</dbReference>
<keyword evidence="14" id="KW-0449">Lipoprotein</keyword>
<dbReference type="InterPro" id="IPR020635">
    <property type="entry name" value="Tyr_kinase_cat_dom"/>
</dbReference>
<evidence type="ECO:0000259" key="22">
    <source>
        <dbReference type="PROSITE" id="PS50001"/>
    </source>
</evidence>
<dbReference type="SMART" id="SM00326">
    <property type="entry name" value="SH3"/>
    <property type="match status" value="1"/>
</dbReference>
<evidence type="ECO:0000256" key="17">
    <source>
        <dbReference type="PROSITE-ProRule" id="PRU00192"/>
    </source>
</evidence>
<evidence type="ECO:0000256" key="16">
    <source>
        <dbReference type="PROSITE-ProRule" id="PRU00191"/>
    </source>
</evidence>
<evidence type="ECO:0000256" key="12">
    <source>
        <dbReference type="ARBA" id="ARBA00022999"/>
    </source>
</evidence>
<dbReference type="GO" id="GO:0035556">
    <property type="term" value="P:intracellular signal transduction"/>
    <property type="evidence" value="ECO:0007669"/>
    <property type="project" value="InterPro"/>
</dbReference>
<evidence type="ECO:0000256" key="19">
    <source>
        <dbReference type="PROSITE-ProRule" id="PRU10141"/>
    </source>
</evidence>
<evidence type="ECO:0000256" key="4">
    <source>
        <dbReference type="ARBA" id="ARBA00022679"/>
    </source>
</evidence>
<keyword evidence="13 20" id="KW-0829">Tyrosine-protein kinase</keyword>
<evidence type="ECO:0000256" key="11">
    <source>
        <dbReference type="ARBA" id="ARBA00022840"/>
    </source>
</evidence>
<dbReference type="Gene3D" id="2.30.30.40">
    <property type="entry name" value="SH3 Domains"/>
    <property type="match status" value="1"/>
</dbReference>
<dbReference type="InterPro" id="IPR036028">
    <property type="entry name" value="SH3-like_dom_sf"/>
</dbReference>
<keyword evidence="12 16" id="KW-0727">SH2 domain</keyword>
<reference evidence="26" key="2">
    <citation type="submission" date="2025-08" db="UniProtKB">
        <authorList>
            <consortium name="Ensembl"/>
        </authorList>
    </citation>
    <scope>IDENTIFICATION</scope>
</reference>
<keyword evidence="5" id="KW-0519">Myristate</keyword>
<feature type="region of interest" description="Disordered" evidence="21">
    <location>
        <begin position="153"/>
        <end position="191"/>
    </location>
</feature>
<reference evidence="26" key="1">
    <citation type="submission" date="2021-04" db="EMBL/GenBank/DDBJ databases">
        <authorList>
            <consortium name="Wellcome Sanger Institute Data Sharing"/>
        </authorList>
    </citation>
    <scope>NUCLEOTIDE SEQUENCE [LARGE SCALE GENOMIC DNA]</scope>
</reference>
<evidence type="ECO:0000256" key="14">
    <source>
        <dbReference type="ARBA" id="ARBA00023288"/>
    </source>
</evidence>
<dbReference type="PANTHER" id="PTHR24418">
    <property type="entry name" value="TYROSINE-PROTEIN KINASE"/>
    <property type="match status" value="1"/>
</dbReference>
<dbReference type="InterPro" id="IPR000980">
    <property type="entry name" value="SH2"/>
</dbReference>
<dbReference type="GO" id="GO:0004715">
    <property type="term" value="F:non-membrane spanning protein tyrosine kinase activity"/>
    <property type="evidence" value="ECO:0007669"/>
    <property type="project" value="UniProtKB-EC"/>
</dbReference>
<evidence type="ECO:0000256" key="15">
    <source>
        <dbReference type="ARBA" id="ARBA00051245"/>
    </source>
</evidence>
<evidence type="ECO:0000259" key="23">
    <source>
        <dbReference type="PROSITE" id="PS50002"/>
    </source>
</evidence>
<evidence type="ECO:0000256" key="21">
    <source>
        <dbReference type="SAM" id="MobiDB-lite"/>
    </source>
</evidence>
<dbReference type="InterPro" id="IPR001562">
    <property type="entry name" value="Znf_Btk_motif"/>
</dbReference>
<feature type="domain" description="SH2" evidence="22">
    <location>
        <begin position="258"/>
        <end position="354"/>
    </location>
</feature>
<dbReference type="InterPro" id="IPR011993">
    <property type="entry name" value="PH-like_dom_sf"/>
</dbReference>
<keyword evidence="6" id="KW-0479">Metal-binding</keyword>
<keyword evidence="11 19" id="KW-0067">ATP-binding</keyword>
<dbReference type="AlphaFoldDB" id="A0A7N6AMR5"/>
<dbReference type="InterPro" id="IPR000719">
    <property type="entry name" value="Prot_kinase_dom"/>
</dbReference>
<dbReference type="EC" id="2.7.10.2" evidence="20"/>
<keyword evidence="10" id="KW-0862">Zinc</keyword>
<keyword evidence="7 19" id="KW-0547">Nucleotide-binding</keyword>
<dbReference type="Gene3D" id="1.10.510.10">
    <property type="entry name" value="Transferase(Phosphotransferase) domain 1"/>
    <property type="match status" value="1"/>
</dbReference>
<dbReference type="Pfam" id="PF00169">
    <property type="entry name" value="PH"/>
    <property type="match status" value="1"/>
</dbReference>
<evidence type="ECO:0000313" key="27">
    <source>
        <dbReference type="Proteomes" id="UP000265040"/>
    </source>
</evidence>
<evidence type="ECO:0000256" key="9">
    <source>
        <dbReference type="ARBA" id="ARBA00022777"/>
    </source>
</evidence>
<dbReference type="GO" id="GO:0008270">
    <property type="term" value="F:zinc ion binding"/>
    <property type="evidence" value="ECO:0007669"/>
    <property type="project" value="UniProtKB-KW"/>
</dbReference>
<keyword evidence="4 20" id="KW-0808">Transferase</keyword>
<dbReference type="Pfam" id="PF00018">
    <property type="entry name" value="SH3_1"/>
    <property type="match status" value="1"/>
</dbReference>
<dbReference type="PRINTS" id="PR00109">
    <property type="entry name" value="TYRKINASE"/>
</dbReference>
<evidence type="ECO:0000256" key="1">
    <source>
        <dbReference type="ARBA" id="ARBA00001947"/>
    </source>
</evidence>
<dbReference type="Proteomes" id="UP000265040">
    <property type="component" value="Chromosome 10"/>
</dbReference>
<dbReference type="Ensembl" id="ENSATET00000049092.2">
    <property type="protein sequence ID" value="ENSATEP00000050567.1"/>
    <property type="gene ID" value="ENSATEG00000000600.3"/>
</dbReference>
<dbReference type="SUPFAM" id="SSF55550">
    <property type="entry name" value="SH2 domain"/>
    <property type="match status" value="1"/>
</dbReference>
<dbReference type="GO" id="GO:0005524">
    <property type="term" value="F:ATP binding"/>
    <property type="evidence" value="ECO:0007669"/>
    <property type="project" value="UniProtKB-UniRule"/>
</dbReference>
<accession>A0A7N6AMR5</accession>
<feature type="binding site" evidence="19">
    <location>
        <position position="396"/>
    </location>
    <ligand>
        <name>ATP</name>
        <dbReference type="ChEBI" id="CHEBI:30616"/>
    </ligand>
</feature>
<feature type="domain" description="SH3" evidence="23">
    <location>
        <begin position="191"/>
        <end position="251"/>
    </location>
</feature>
<dbReference type="SMART" id="SM00252">
    <property type="entry name" value="SH2"/>
    <property type="match status" value="1"/>
</dbReference>
<dbReference type="Gene3D" id="2.30.29.30">
    <property type="entry name" value="Pleckstrin-homology domain (PH domain)/Phosphotyrosine-binding domain (PTB)"/>
    <property type="match status" value="1"/>
</dbReference>
<dbReference type="Pfam" id="PF07714">
    <property type="entry name" value="PK_Tyr_Ser-Thr"/>
    <property type="match status" value="1"/>
</dbReference>
<reference evidence="26" key="3">
    <citation type="submission" date="2025-09" db="UniProtKB">
        <authorList>
            <consortium name="Ensembl"/>
        </authorList>
    </citation>
    <scope>IDENTIFICATION</scope>
</reference>
<dbReference type="SUPFAM" id="SSF50044">
    <property type="entry name" value="SH3-domain"/>
    <property type="match status" value="1"/>
</dbReference>
<dbReference type="GeneTree" id="ENSGT00940000158469"/>
<evidence type="ECO:0000256" key="13">
    <source>
        <dbReference type="ARBA" id="ARBA00023137"/>
    </source>
</evidence>
<dbReference type="PRINTS" id="PR00401">
    <property type="entry name" value="SH2DOMAIN"/>
</dbReference>
<evidence type="ECO:0000256" key="2">
    <source>
        <dbReference type="ARBA" id="ARBA00022443"/>
    </source>
</evidence>
<dbReference type="SUPFAM" id="SSF50729">
    <property type="entry name" value="PH domain-like"/>
    <property type="match status" value="1"/>
</dbReference>
<dbReference type="InterPro" id="IPR008266">
    <property type="entry name" value="Tyr_kinase_AS"/>
</dbReference>
<dbReference type="FunFam" id="1.10.510.10:FF:000052">
    <property type="entry name" value="Tyrosine-protein kinase"/>
    <property type="match status" value="1"/>
</dbReference>
<dbReference type="InterPro" id="IPR001452">
    <property type="entry name" value="SH3_domain"/>
</dbReference>
<dbReference type="InterPro" id="IPR011009">
    <property type="entry name" value="Kinase-like_dom_sf"/>
</dbReference>
<sequence length="626" mass="72427">MSDSILEEIFIKRSQQKKKTSPLNFKERWFVLTQEKIAYYDFDPDKRKRKGLKGSVDLEKIKCVDTVQPEPNAPQERLYAFQIIYDEGPLYIFAKTEDVRDLWIKKLKEMVRFNKDLMQKYHPCFWVDGVWLCCHQEVKQAMGCKVLDNKNGFTSKPSRRRGSRKPLPPTPTEEKAGRPLPPQPQESSAPPGVMTVVAEYDYTPVSAQDLELRKDEEYTILEKSDTNWWKARDQYGKEGYIPSNYVVEAESGLERFDWYCKNMNRSQAEKLLKTENKDGGFLVRDSSKAGKYTVSLFTKGGGETGGSCRHYNICTTPQGQFYLAEKHNFSTIPELINYHQHNAAAEITRFFYSLLFAPGVWEIDPTHLTFIKELGSGQFGVVQYGKWQGQHDVAIKMIKEGSMSEDDFIEEAKIMMKLRHENLVQLYGVCTKQKPIYIVTEFLSNGCLLTYLKEGLKQHPTTVQLLEMCKDVSEGMAYLEAQQYIHRDLAARNCLVDGNGTVKVTDFGLSRYVLDDEYTSSAGSKFPVRWSPPEVLLYCKFSSKSDIWAYGVLMWEVYTLGRLPYDRLNNTEIVEQVSRGMRLYRPQLANEKVYNIMMTCWHEKPDDRPTFQELALVVQDLLYELQ</sequence>
<evidence type="ECO:0000256" key="5">
    <source>
        <dbReference type="ARBA" id="ARBA00022707"/>
    </source>
</evidence>